<protein>
    <recommendedName>
        <fullName evidence="3">N-acetyltransferase domain-containing protein</fullName>
    </recommendedName>
</protein>
<dbReference type="SUPFAM" id="SSF55729">
    <property type="entry name" value="Acyl-CoA N-acyltransferases (Nat)"/>
    <property type="match status" value="1"/>
</dbReference>
<dbReference type="RefSeq" id="WP_073106274.1">
    <property type="nucleotide sequence ID" value="NZ_FQXE01000012.1"/>
</dbReference>
<evidence type="ECO:0008006" key="3">
    <source>
        <dbReference type="Google" id="ProtNLM"/>
    </source>
</evidence>
<dbReference type="Proteomes" id="UP000184226">
    <property type="component" value="Unassembled WGS sequence"/>
</dbReference>
<dbReference type="InterPro" id="IPR016181">
    <property type="entry name" value="Acyl_CoA_acyltransferase"/>
</dbReference>
<evidence type="ECO:0000313" key="2">
    <source>
        <dbReference type="Proteomes" id="UP000184226"/>
    </source>
</evidence>
<organism evidence="1 2">
    <name type="scientific">Pollutimonas bauzanensis</name>
    <dbReference type="NCBI Taxonomy" id="658167"/>
    <lineage>
        <taxon>Bacteria</taxon>
        <taxon>Pseudomonadati</taxon>
        <taxon>Pseudomonadota</taxon>
        <taxon>Betaproteobacteria</taxon>
        <taxon>Burkholderiales</taxon>
        <taxon>Alcaligenaceae</taxon>
        <taxon>Pollutimonas</taxon>
    </lineage>
</organism>
<evidence type="ECO:0000313" key="1">
    <source>
        <dbReference type="EMBL" id="SHI18862.1"/>
    </source>
</evidence>
<accession>A0A1M5Z3M1</accession>
<keyword evidence="2" id="KW-1185">Reference proteome</keyword>
<dbReference type="OrthoDB" id="6156371at2"/>
<reference evidence="1 2" key="1">
    <citation type="submission" date="2016-11" db="EMBL/GenBank/DDBJ databases">
        <authorList>
            <person name="Jaros S."/>
            <person name="Januszkiewicz K."/>
            <person name="Wedrychowicz H."/>
        </authorList>
    </citation>
    <scope>NUCLEOTIDE SEQUENCE [LARGE SCALE GENOMIC DNA]</scope>
    <source>
        <strain evidence="1 2">CGMCC 1.10190</strain>
    </source>
</reference>
<dbReference type="AlphaFoldDB" id="A0A1M5Z3M1"/>
<dbReference type="STRING" id="658167.SAMN04488135_11247"/>
<proteinExistence type="predicted"/>
<dbReference type="EMBL" id="FQXE01000012">
    <property type="protein sequence ID" value="SHI18862.1"/>
    <property type="molecule type" value="Genomic_DNA"/>
</dbReference>
<gene>
    <name evidence="1" type="ORF">SAMN04488135_11247</name>
</gene>
<sequence length="133" mass="15012">MTELENEILNALEPLLAPYLEKLSSHKFDVRPGLVEVKCQQDESELTWATLLRIEVIHADRQVHIRSISTPGIMKGQGLGKILIKAIYIAAKARGYEVFVTDMTPGFYQRLLRRGARSCSEEMVQINDDTVLA</sequence>
<name>A0A1M5Z3M1_9BURK</name>